<keyword evidence="1" id="KW-0812">Transmembrane</keyword>
<sequence>MLQALGVVPFVALLACIAVLPLVPRAADWWGKPLHQLGVSLLLGLPTAAVLLATGDAAHVASTLHEYVGFIALLSALFVICGGIHLSGDLRATPRNNTAFLALGGVLASVIGTTGASMLLIRPLLSTNSERARRAHTVVFAIFVMANCGGLLTPLGDPPLFLGLLRGVPFLWTLNLFGPWLFVNGVLLVAYYLMDRRLWRDEDAAHREWDETSVEPLKLRGRRQFLLLVGVVLTVALVSSPFREIALVTLGVISWLWGEKQVRHDAGFEWDPILEVAAIFLGIFLTMPAALKVLHHVAPSLPLNEITFFGFTGGLSAFLDNAPTYATFFDLASAMPGEPRVAGVPEVYLVAISLGAVCCGALSYIGNGPNFMIRSVAEAQGTPMPSFGGYLVTALRLLGPVLVSMVLIFLVGATWSIAVGVAVVAVLLALVWRPIGVSSAS</sequence>
<dbReference type="InterPro" id="IPR031566">
    <property type="entry name" value="CitMHS_2"/>
</dbReference>
<dbReference type="Pfam" id="PF16980">
    <property type="entry name" value="CitMHS_2"/>
    <property type="match status" value="1"/>
</dbReference>
<dbReference type="RefSeq" id="WP_343885444.1">
    <property type="nucleotide sequence ID" value="NZ_BAAAKI010000006.1"/>
</dbReference>
<organism evidence="2 3">
    <name type="scientific">Luteococcus sanguinis</name>
    <dbReference type="NCBI Taxonomy" id="174038"/>
    <lineage>
        <taxon>Bacteria</taxon>
        <taxon>Bacillati</taxon>
        <taxon>Actinomycetota</taxon>
        <taxon>Actinomycetes</taxon>
        <taxon>Propionibacteriales</taxon>
        <taxon>Propionibacteriaceae</taxon>
        <taxon>Luteococcus</taxon>
    </lineage>
</organism>
<keyword evidence="3" id="KW-1185">Reference proteome</keyword>
<proteinExistence type="predicted"/>
<feature type="transmembrane region" description="Helical" evidence="1">
    <location>
        <begin position="348"/>
        <end position="366"/>
    </location>
</feature>
<feature type="transmembrane region" description="Helical" evidence="1">
    <location>
        <begin position="67"/>
        <end position="87"/>
    </location>
</feature>
<feature type="transmembrane region" description="Helical" evidence="1">
    <location>
        <begin position="99"/>
        <end position="125"/>
    </location>
</feature>
<evidence type="ECO:0000313" key="2">
    <source>
        <dbReference type="EMBL" id="MFC6395533.1"/>
    </source>
</evidence>
<keyword evidence="1" id="KW-1133">Transmembrane helix</keyword>
<evidence type="ECO:0000313" key="3">
    <source>
        <dbReference type="Proteomes" id="UP001596266"/>
    </source>
</evidence>
<feature type="transmembrane region" description="Helical" evidence="1">
    <location>
        <begin position="387"/>
        <end position="409"/>
    </location>
</feature>
<feature type="transmembrane region" description="Helical" evidence="1">
    <location>
        <begin position="176"/>
        <end position="194"/>
    </location>
</feature>
<dbReference type="Proteomes" id="UP001596266">
    <property type="component" value="Unassembled WGS sequence"/>
</dbReference>
<dbReference type="EMBL" id="JBHSUA010000003">
    <property type="protein sequence ID" value="MFC6395533.1"/>
    <property type="molecule type" value="Genomic_DNA"/>
</dbReference>
<evidence type="ECO:0000256" key="1">
    <source>
        <dbReference type="SAM" id="Phobius"/>
    </source>
</evidence>
<gene>
    <name evidence="2" type="ORF">ACFP57_00780</name>
</gene>
<feature type="transmembrane region" description="Helical" evidence="1">
    <location>
        <begin position="137"/>
        <end position="156"/>
    </location>
</feature>
<accession>A0ABW1WXJ0</accession>
<feature type="transmembrane region" description="Helical" evidence="1">
    <location>
        <begin position="37"/>
        <end position="55"/>
    </location>
</feature>
<feature type="transmembrane region" description="Helical" evidence="1">
    <location>
        <begin position="273"/>
        <end position="294"/>
    </location>
</feature>
<keyword evidence="1" id="KW-0472">Membrane</keyword>
<protein>
    <submittedName>
        <fullName evidence="2">Sodium:proton antiporter</fullName>
    </submittedName>
</protein>
<comment type="caution">
    <text evidence="2">The sequence shown here is derived from an EMBL/GenBank/DDBJ whole genome shotgun (WGS) entry which is preliminary data.</text>
</comment>
<reference evidence="3" key="1">
    <citation type="journal article" date="2019" name="Int. J. Syst. Evol. Microbiol.">
        <title>The Global Catalogue of Microorganisms (GCM) 10K type strain sequencing project: providing services to taxonomists for standard genome sequencing and annotation.</title>
        <authorList>
            <consortium name="The Broad Institute Genomics Platform"/>
            <consortium name="The Broad Institute Genome Sequencing Center for Infectious Disease"/>
            <person name="Wu L."/>
            <person name="Ma J."/>
        </authorList>
    </citation>
    <scope>NUCLEOTIDE SEQUENCE [LARGE SCALE GENOMIC DNA]</scope>
    <source>
        <strain evidence="3">CGMCC 1.15277</strain>
    </source>
</reference>
<feature type="transmembrane region" description="Helical" evidence="1">
    <location>
        <begin position="225"/>
        <end position="253"/>
    </location>
</feature>
<feature type="transmembrane region" description="Helical" evidence="1">
    <location>
        <begin position="306"/>
        <end position="328"/>
    </location>
</feature>
<feature type="transmembrane region" description="Helical" evidence="1">
    <location>
        <begin position="415"/>
        <end position="432"/>
    </location>
</feature>
<name>A0ABW1WXJ0_9ACTN</name>